<protein>
    <recommendedName>
        <fullName evidence="3">Glycosyl transferase family 2</fullName>
    </recommendedName>
</protein>
<name>A0ABQ6ADV9_9PROT</name>
<comment type="caution">
    <text evidence="1">The sequence shown here is derived from an EMBL/GenBank/DDBJ whole genome shotgun (WGS) entry which is preliminary data.</text>
</comment>
<evidence type="ECO:0000313" key="1">
    <source>
        <dbReference type="EMBL" id="GLR68971.1"/>
    </source>
</evidence>
<organism evidence="1 2">
    <name type="scientific">Acidocella aquatica</name>
    <dbReference type="NCBI Taxonomy" id="1922313"/>
    <lineage>
        <taxon>Bacteria</taxon>
        <taxon>Pseudomonadati</taxon>
        <taxon>Pseudomonadota</taxon>
        <taxon>Alphaproteobacteria</taxon>
        <taxon>Acetobacterales</taxon>
        <taxon>Acidocellaceae</taxon>
        <taxon>Acidocella</taxon>
    </lineage>
</organism>
<evidence type="ECO:0008006" key="3">
    <source>
        <dbReference type="Google" id="ProtNLM"/>
    </source>
</evidence>
<accession>A0ABQ6ADV9</accession>
<gene>
    <name evidence="1" type="ORF">GCM10010909_36530</name>
</gene>
<dbReference type="Proteomes" id="UP001156641">
    <property type="component" value="Unassembled WGS sequence"/>
</dbReference>
<proteinExistence type="predicted"/>
<dbReference type="EMBL" id="BSOS01000099">
    <property type="protein sequence ID" value="GLR68971.1"/>
    <property type="molecule type" value="Genomic_DNA"/>
</dbReference>
<evidence type="ECO:0000313" key="2">
    <source>
        <dbReference type="Proteomes" id="UP001156641"/>
    </source>
</evidence>
<keyword evidence="2" id="KW-1185">Reference proteome</keyword>
<reference evidence="2" key="1">
    <citation type="journal article" date="2019" name="Int. J. Syst. Evol. Microbiol.">
        <title>The Global Catalogue of Microorganisms (GCM) 10K type strain sequencing project: providing services to taxonomists for standard genome sequencing and annotation.</title>
        <authorList>
            <consortium name="The Broad Institute Genomics Platform"/>
            <consortium name="The Broad Institute Genome Sequencing Center for Infectious Disease"/>
            <person name="Wu L."/>
            <person name="Ma J."/>
        </authorList>
    </citation>
    <scope>NUCLEOTIDE SEQUENCE [LARGE SCALE GENOMIC DNA]</scope>
    <source>
        <strain evidence="2">NBRC 112502</strain>
    </source>
</reference>
<sequence length="294" mass="33725">MLSSQRWREMGLLVKKVAVITDAISPEFFFPRWQRYYGGLFGQENLHVITYAGMKPLFRDVQVGNIWEVNRPYDDKLRVDLIADFIAVLLNSYDVVLRCDVDEFLFPDPARFLNLADFVEKNMQPYVTARGVDVIELEDDPPLDSNAPVLGNQRHYGLRSAALNKTCLTTVPLRWAPGFHGANASPHFSYLYNFHLKWADIKARIIWNEKMLTGLTPGTSEHTYFAVGAEHLLSVAKFFSNKPKLGEETEGEFDRRFLGSVNVHQESQIYQGEFITQDFLFSLEKQFNTPAADF</sequence>